<keyword evidence="4" id="KW-0472">Membrane</keyword>
<comment type="subcellular location">
    <subcellularLocation>
        <location evidence="1">Cell membrane</location>
        <topology evidence="1">Lipid-anchor</topology>
        <topology evidence="1">GPI-anchor</topology>
    </subcellularLocation>
</comment>
<dbReference type="InterPro" id="IPR001812">
    <property type="entry name" value="Trypano_VSG_A_N_dom"/>
</dbReference>
<keyword evidence="5" id="KW-0325">Glycoprotein</keyword>
<dbReference type="VEuPathDB" id="TriTrypDB:Tb427_000283700"/>
<evidence type="ECO:0000256" key="8">
    <source>
        <dbReference type="SAM" id="MobiDB-lite"/>
    </source>
</evidence>
<evidence type="ECO:0000259" key="9">
    <source>
        <dbReference type="Pfam" id="PF00913"/>
    </source>
</evidence>
<evidence type="ECO:0000256" key="4">
    <source>
        <dbReference type="ARBA" id="ARBA00023136"/>
    </source>
</evidence>
<evidence type="ECO:0000256" key="2">
    <source>
        <dbReference type="ARBA" id="ARBA00022475"/>
    </source>
</evidence>
<evidence type="ECO:0000256" key="6">
    <source>
        <dbReference type="ARBA" id="ARBA00023288"/>
    </source>
</evidence>
<keyword evidence="2" id="KW-1003">Cell membrane</keyword>
<feature type="coiled-coil region" evidence="7">
    <location>
        <begin position="228"/>
        <end position="257"/>
    </location>
</feature>
<feature type="domain" description="Trypanosome variant surface glycoprotein A-type N-terminal" evidence="9">
    <location>
        <begin position="27"/>
        <end position="216"/>
    </location>
</feature>
<accession>A0A1J0R9I9</accession>
<evidence type="ECO:0000313" key="10">
    <source>
        <dbReference type="EMBL" id="APD74499.1"/>
    </source>
</evidence>
<keyword evidence="3" id="KW-0336">GPI-anchor</keyword>
<evidence type="ECO:0000256" key="7">
    <source>
        <dbReference type="SAM" id="Coils"/>
    </source>
</evidence>
<dbReference type="AlphaFoldDB" id="A0A1J0R9I9"/>
<feature type="compositionally biased region" description="Basic and acidic residues" evidence="8">
    <location>
        <begin position="273"/>
        <end position="291"/>
    </location>
</feature>
<feature type="compositionally biased region" description="Basic and acidic residues" evidence="8">
    <location>
        <begin position="299"/>
        <end position="310"/>
    </location>
</feature>
<sequence>MRHQRRRAICRNTGQNALNAGTMFNKLTAAKDTAVTAAGTTTNCALSHKDTTSIINGQALQEGLMMAGGYLYTDHSGGDAMIKLQQTIAAPGTQTGPPAYKEAYEAAYARENVQLSRSAERLDQAQAPDDHDAQNAHKLYIKNDKSDFKETSNAAQAKSNPTSLYKSTDADQNSRKWKLIDEMPIQKSIFTTEKNGNQNLGSITDINDLLTILEHYWITNRVADAKTIETTRKAAEAASKKKSAEEKQKECNAAKDNQDVCDKLKGKGCFFNKDGKNGEKYTLSEEAKQKAAEQAAQETKGKDGKHDQQTHHTTGI</sequence>
<dbReference type="Pfam" id="PF00913">
    <property type="entry name" value="Trypan_glycop"/>
    <property type="match status" value="1"/>
</dbReference>
<feature type="region of interest" description="Disordered" evidence="8">
    <location>
        <begin position="145"/>
        <end position="173"/>
    </location>
</feature>
<dbReference type="GO" id="GO:0098552">
    <property type="term" value="C:side of membrane"/>
    <property type="evidence" value="ECO:0007669"/>
    <property type="project" value="UniProtKB-KW"/>
</dbReference>
<protein>
    <submittedName>
        <fullName evidence="10">Variant surface glycoprotein 1125.3140</fullName>
    </submittedName>
</protein>
<proteinExistence type="predicted"/>
<dbReference type="EMBL" id="KX700543">
    <property type="protein sequence ID" value="APD74499.1"/>
    <property type="molecule type" value="Genomic_DNA"/>
</dbReference>
<evidence type="ECO:0000256" key="3">
    <source>
        <dbReference type="ARBA" id="ARBA00022622"/>
    </source>
</evidence>
<evidence type="ECO:0000256" key="5">
    <source>
        <dbReference type="ARBA" id="ARBA00023180"/>
    </source>
</evidence>
<reference evidence="10" key="1">
    <citation type="submission" date="2016-08" db="EMBL/GenBank/DDBJ databases">
        <title>VSG repertoire of Trypanosoma brucei EATRO 1125.</title>
        <authorList>
            <person name="Cross G.A."/>
        </authorList>
    </citation>
    <scope>NUCLEOTIDE SEQUENCE</scope>
    <source>
        <strain evidence="10">EATRO 1125</strain>
    </source>
</reference>
<name>A0A1J0R9I9_9TRYP</name>
<dbReference type="Gene3D" id="1.10.470.10">
    <property type="entry name" value="Variant Surface Glycoprotein, subunit A, domain 2"/>
    <property type="match status" value="1"/>
</dbReference>
<dbReference type="GO" id="GO:0042783">
    <property type="term" value="P:symbiont-mediated evasion of host immune response"/>
    <property type="evidence" value="ECO:0007669"/>
    <property type="project" value="InterPro"/>
</dbReference>
<keyword evidence="6" id="KW-0449">Lipoprotein</keyword>
<organism evidence="10">
    <name type="scientific">Trypanosoma brucei</name>
    <dbReference type="NCBI Taxonomy" id="5691"/>
    <lineage>
        <taxon>Eukaryota</taxon>
        <taxon>Discoba</taxon>
        <taxon>Euglenozoa</taxon>
        <taxon>Kinetoplastea</taxon>
        <taxon>Metakinetoplastina</taxon>
        <taxon>Trypanosomatida</taxon>
        <taxon>Trypanosomatidae</taxon>
        <taxon>Trypanosoma</taxon>
    </lineage>
</organism>
<dbReference type="VEuPathDB" id="TriTrypDB:Tb927.5.5400"/>
<feature type="compositionally biased region" description="Polar residues" evidence="8">
    <location>
        <begin position="151"/>
        <end position="166"/>
    </location>
</feature>
<dbReference type="Gene3D" id="3.90.150.10">
    <property type="entry name" value="Variant Surface Glycoprotein, subunit A domain 1"/>
    <property type="match status" value="1"/>
</dbReference>
<evidence type="ECO:0000256" key="1">
    <source>
        <dbReference type="ARBA" id="ARBA00004609"/>
    </source>
</evidence>
<feature type="region of interest" description="Disordered" evidence="8">
    <location>
        <begin position="271"/>
        <end position="316"/>
    </location>
</feature>
<dbReference type="GO" id="GO:0005886">
    <property type="term" value="C:plasma membrane"/>
    <property type="evidence" value="ECO:0007669"/>
    <property type="project" value="UniProtKB-SubCell"/>
</dbReference>
<keyword evidence="7" id="KW-0175">Coiled coil</keyword>
<dbReference type="SUPFAM" id="SSF58087">
    <property type="entry name" value="Variant surface glycoprotein (N-terminal domain)"/>
    <property type="match status" value="1"/>
</dbReference>